<dbReference type="PROSITE" id="PS51257">
    <property type="entry name" value="PROKAR_LIPOPROTEIN"/>
    <property type="match status" value="1"/>
</dbReference>
<sequence length="101" mass="10315">MRRFRALLSTMAVAGICGCTATAEHRPHHAVTIHSDPAGAACLLTGGAEPITEVAATPAVARLPQSPRDVRVFCTSPGHAPVAAILPAETEAKKVVAAALL</sequence>
<evidence type="ECO:0000313" key="1">
    <source>
        <dbReference type="EMBL" id="CAA9280949.1"/>
    </source>
</evidence>
<proteinExistence type="predicted"/>
<dbReference type="EMBL" id="CADCTL010000279">
    <property type="protein sequence ID" value="CAA9280949.1"/>
    <property type="molecule type" value="Genomic_DNA"/>
</dbReference>
<gene>
    <name evidence="1" type="ORF">AVDCRST_MAG04-3719</name>
</gene>
<protein>
    <recommendedName>
        <fullName evidence="2">Lipoprotein</fullName>
    </recommendedName>
</protein>
<reference evidence="1" key="1">
    <citation type="submission" date="2020-02" db="EMBL/GenBank/DDBJ databases">
        <authorList>
            <person name="Meier V. D."/>
        </authorList>
    </citation>
    <scope>NUCLEOTIDE SEQUENCE</scope>
    <source>
        <strain evidence="1">AVDCRST_MAG04</strain>
    </source>
</reference>
<accession>A0A6J4JKM0</accession>
<name>A0A6J4JKM0_9PROT</name>
<evidence type="ECO:0008006" key="2">
    <source>
        <dbReference type="Google" id="ProtNLM"/>
    </source>
</evidence>
<organism evidence="1">
    <name type="scientific">uncultured Acetobacteraceae bacterium</name>
    <dbReference type="NCBI Taxonomy" id="169975"/>
    <lineage>
        <taxon>Bacteria</taxon>
        <taxon>Pseudomonadati</taxon>
        <taxon>Pseudomonadota</taxon>
        <taxon>Alphaproteobacteria</taxon>
        <taxon>Acetobacterales</taxon>
        <taxon>Acetobacteraceae</taxon>
        <taxon>environmental samples</taxon>
    </lineage>
</organism>
<dbReference type="AlphaFoldDB" id="A0A6J4JKM0"/>